<reference evidence="1 2" key="1">
    <citation type="journal article" date="2019" name="Sci. Rep.">
        <title>Orb-weaving spider Araneus ventricosus genome elucidates the spidroin gene catalogue.</title>
        <authorList>
            <person name="Kono N."/>
            <person name="Nakamura H."/>
            <person name="Ohtoshi R."/>
            <person name="Moran D.A.P."/>
            <person name="Shinohara A."/>
            <person name="Yoshida Y."/>
            <person name="Fujiwara M."/>
            <person name="Mori M."/>
            <person name="Tomita M."/>
            <person name="Arakawa K."/>
        </authorList>
    </citation>
    <scope>NUCLEOTIDE SEQUENCE [LARGE SCALE GENOMIC DNA]</scope>
</reference>
<dbReference type="Proteomes" id="UP000499080">
    <property type="component" value="Unassembled WGS sequence"/>
</dbReference>
<gene>
    <name evidence="1" type="ORF">AVEN_25391_1</name>
</gene>
<keyword evidence="2" id="KW-1185">Reference proteome</keyword>
<evidence type="ECO:0000313" key="2">
    <source>
        <dbReference type="Proteomes" id="UP000499080"/>
    </source>
</evidence>
<comment type="caution">
    <text evidence="1">The sequence shown here is derived from an EMBL/GenBank/DDBJ whole genome shotgun (WGS) entry which is preliminary data.</text>
</comment>
<evidence type="ECO:0000313" key="1">
    <source>
        <dbReference type="EMBL" id="GBN99389.1"/>
    </source>
</evidence>
<proteinExistence type="predicted"/>
<dbReference type="EMBL" id="BGPR01028313">
    <property type="protein sequence ID" value="GBN99389.1"/>
    <property type="molecule type" value="Genomic_DNA"/>
</dbReference>
<organism evidence="1 2">
    <name type="scientific">Araneus ventricosus</name>
    <name type="common">Orbweaver spider</name>
    <name type="synonym">Epeira ventricosa</name>
    <dbReference type="NCBI Taxonomy" id="182803"/>
    <lineage>
        <taxon>Eukaryota</taxon>
        <taxon>Metazoa</taxon>
        <taxon>Ecdysozoa</taxon>
        <taxon>Arthropoda</taxon>
        <taxon>Chelicerata</taxon>
        <taxon>Arachnida</taxon>
        <taxon>Araneae</taxon>
        <taxon>Araneomorphae</taxon>
        <taxon>Entelegynae</taxon>
        <taxon>Araneoidea</taxon>
        <taxon>Araneidae</taxon>
        <taxon>Araneus</taxon>
    </lineage>
</organism>
<dbReference type="AlphaFoldDB" id="A0A4Y2TJ23"/>
<protein>
    <submittedName>
        <fullName evidence="1">Uncharacterized protein</fullName>
    </submittedName>
</protein>
<sequence>MVEGKTSEMHNSTCFPSLYSDAENAPISVNIRESRWENAPSCLKCKSQPQITETDVHLKYGSNVKLFTLCLRPPWLSGKAASKPEDSRFGTRLHCGSAVFVSLLHVKSDVGQTFSHLMCCGSLESEVPLAGVVQKYPHWPCLPKKSVRPVEDQWGESRSTIMWRKGFIGYNKMIQALPEQGQYF</sequence>
<accession>A0A4Y2TJ23</accession>
<name>A0A4Y2TJ23_ARAVE</name>